<evidence type="ECO:0000313" key="2">
    <source>
        <dbReference type="Proteomes" id="UP000559987"/>
    </source>
</evidence>
<keyword evidence="2" id="KW-1185">Reference proteome</keyword>
<organism evidence="1 2">
    <name type="scientific">Simiduia aestuariiviva</name>
    <dbReference type="NCBI Taxonomy" id="1510459"/>
    <lineage>
        <taxon>Bacteria</taxon>
        <taxon>Pseudomonadati</taxon>
        <taxon>Pseudomonadota</taxon>
        <taxon>Gammaproteobacteria</taxon>
        <taxon>Cellvibrionales</taxon>
        <taxon>Cellvibrionaceae</taxon>
        <taxon>Simiduia</taxon>
    </lineage>
</organism>
<dbReference type="EMBL" id="JACHXZ010000002">
    <property type="protein sequence ID" value="MBB3168432.1"/>
    <property type="molecule type" value="Genomic_DNA"/>
</dbReference>
<name>A0A839UKR3_9GAMM</name>
<accession>A0A839UKR3</accession>
<reference evidence="1 2" key="1">
    <citation type="submission" date="2020-08" db="EMBL/GenBank/DDBJ databases">
        <title>Genomic Encyclopedia of Type Strains, Phase III (KMG-III): the genomes of soil and plant-associated and newly described type strains.</title>
        <authorList>
            <person name="Whitman W."/>
        </authorList>
    </citation>
    <scope>NUCLEOTIDE SEQUENCE [LARGE SCALE GENOMIC DNA]</scope>
    <source>
        <strain evidence="1 2">CECT 8571</strain>
    </source>
</reference>
<dbReference type="AlphaFoldDB" id="A0A839UKR3"/>
<evidence type="ECO:0000313" key="1">
    <source>
        <dbReference type="EMBL" id="MBB3168432.1"/>
    </source>
</evidence>
<dbReference type="Proteomes" id="UP000559987">
    <property type="component" value="Unassembled WGS sequence"/>
</dbReference>
<comment type="caution">
    <text evidence="1">The sequence shown here is derived from an EMBL/GenBank/DDBJ whole genome shotgun (WGS) entry which is preliminary data.</text>
</comment>
<sequence length="82" mass="9240">MSLVPHSQLRLVRIRKALEGALAAQEWDRLRQLDVDLMAALDQASDDPNRHPETLLSELAVIVDLYKDLVLSNELHRQTGGI</sequence>
<proteinExistence type="predicted"/>
<evidence type="ECO:0008006" key="3">
    <source>
        <dbReference type="Google" id="ProtNLM"/>
    </source>
</evidence>
<gene>
    <name evidence="1" type="ORF">FHS30_001616</name>
</gene>
<dbReference type="RefSeq" id="WP_183909912.1">
    <property type="nucleotide sequence ID" value="NZ_JACHXZ010000002.1"/>
</dbReference>
<protein>
    <recommendedName>
        <fullName evidence="3">Flagellar protein FliT</fullName>
    </recommendedName>
</protein>